<gene>
    <name evidence="10" type="ORF">KI387_024926</name>
</gene>
<keyword evidence="4 9" id="KW-1133">Transmembrane helix</keyword>
<evidence type="ECO:0000256" key="1">
    <source>
        <dbReference type="ARBA" id="ARBA00004477"/>
    </source>
</evidence>
<evidence type="ECO:0000256" key="7">
    <source>
        <dbReference type="ARBA" id="ARBA00025100"/>
    </source>
</evidence>
<evidence type="ECO:0000256" key="4">
    <source>
        <dbReference type="ARBA" id="ARBA00022989"/>
    </source>
</evidence>
<evidence type="ECO:0000313" key="11">
    <source>
        <dbReference type="Proteomes" id="UP000824469"/>
    </source>
</evidence>
<proteinExistence type="inferred from homology"/>
<sequence>MAFWDLLLVACMPVVKILLISGVGAFLSTQYVNVLSDDARKHLNKVVFVVFIPALMFASLAQSVTFEDLIS</sequence>
<reference evidence="10 11" key="1">
    <citation type="journal article" date="2021" name="Nat. Plants">
        <title>The Taxus genome provides insights into paclitaxel biosynthesis.</title>
        <authorList>
            <person name="Xiong X."/>
            <person name="Gou J."/>
            <person name="Liao Q."/>
            <person name="Li Y."/>
            <person name="Zhou Q."/>
            <person name="Bi G."/>
            <person name="Li C."/>
            <person name="Du R."/>
            <person name="Wang X."/>
            <person name="Sun T."/>
            <person name="Guo L."/>
            <person name="Liang H."/>
            <person name="Lu P."/>
            <person name="Wu Y."/>
            <person name="Zhang Z."/>
            <person name="Ro D.K."/>
            <person name="Shang Y."/>
            <person name="Huang S."/>
            <person name="Yan J."/>
        </authorList>
    </citation>
    <scope>NUCLEOTIDE SEQUENCE [LARGE SCALE GENOMIC DNA]</scope>
    <source>
        <strain evidence="10">Ta-2019</strain>
    </source>
</reference>
<dbReference type="Pfam" id="PF03547">
    <property type="entry name" value="Mem_trans"/>
    <property type="match status" value="1"/>
</dbReference>
<organism evidence="10 11">
    <name type="scientific">Taxus chinensis</name>
    <name type="common">Chinese yew</name>
    <name type="synonym">Taxus wallichiana var. chinensis</name>
    <dbReference type="NCBI Taxonomy" id="29808"/>
    <lineage>
        <taxon>Eukaryota</taxon>
        <taxon>Viridiplantae</taxon>
        <taxon>Streptophyta</taxon>
        <taxon>Embryophyta</taxon>
        <taxon>Tracheophyta</taxon>
        <taxon>Spermatophyta</taxon>
        <taxon>Pinopsida</taxon>
        <taxon>Pinidae</taxon>
        <taxon>Conifers II</taxon>
        <taxon>Cupressales</taxon>
        <taxon>Taxaceae</taxon>
        <taxon>Taxus</taxon>
    </lineage>
</organism>
<dbReference type="Proteomes" id="UP000824469">
    <property type="component" value="Unassembled WGS sequence"/>
</dbReference>
<feature type="transmembrane region" description="Helical" evidence="9">
    <location>
        <begin position="46"/>
        <end position="66"/>
    </location>
</feature>
<evidence type="ECO:0000256" key="8">
    <source>
        <dbReference type="ARBA" id="ARBA00025752"/>
    </source>
</evidence>
<evidence type="ECO:0000256" key="9">
    <source>
        <dbReference type="SAM" id="Phobius"/>
    </source>
</evidence>
<keyword evidence="3 9" id="KW-0812">Transmembrane</keyword>
<evidence type="ECO:0000313" key="10">
    <source>
        <dbReference type="EMBL" id="KAH9316299.1"/>
    </source>
</evidence>
<accession>A0AA38G3W4</accession>
<dbReference type="EMBL" id="JAHRHJ020000005">
    <property type="protein sequence ID" value="KAH9316299.1"/>
    <property type="molecule type" value="Genomic_DNA"/>
</dbReference>
<dbReference type="PANTHER" id="PTHR31651:SF33">
    <property type="entry name" value="PROTEIN PIN-LIKES 1"/>
    <property type="match status" value="1"/>
</dbReference>
<dbReference type="OMA" id="VMFSFCI"/>
<keyword evidence="11" id="KW-1185">Reference proteome</keyword>
<keyword evidence="5 9" id="KW-0472">Membrane</keyword>
<feature type="transmembrane region" description="Helical" evidence="9">
    <location>
        <begin position="6"/>
        <end position="34"/>
    </location>
</feature>
<protein>
    <recommendedName>
        <fullName evidence="12">PIN-like protein</fullName>
    </recommendedName>
</protein>
<evidence type="ECO:0000256" key="2">
    <source>
        <dbReference type="ARBA" id="ARBA00022448"/>
    </source>
</evidence>
<evidence type="ECO:0000256" key="3">
    <source>
        <dbReference type="ARBA" id="ARBA00022692"/>
    </source>
</evidence>
<name>A0AA38G3W4_TAXCH</name>
<dbReference type="GO" id="GO:0080162">
    <property type="term" value="P:endoplasmic reticulum to cytosol auxin transport"/>
    <property type="evidence" value="ECO:0007669"/>
    <property type="project" value="InterPro"/>
</dbReference>
<dbReference type="InterPro" id="IPR045033">
    <property type="entry name" value="PILS1/3/4/5/7"/>
</dbReference>
<comment type="subcellular location">
    <subcellularLocation>
        <location evidence="1">Endoplasmic reticulum membrane</location>
        <topology evidence="1">Multi-pass membrane protein</topology>
    </subcellularLocation>
</comment>
<dbReference type="GO" id="GO:0005789">
    <property type="term" value="C:endoplasmic reticulum membrane"/>
    <property type="evidence" value="ECO:0007669"/>
    <property type="project" value="UniProtKB-SubCell"/>
</dbReference>
<feature type="non-terminal residue" evidence="10">
    <location>
        <position position="71"/>
    </location>
</feature>
<keyword evidence="2" id="KW-0813">Transport</keyword>
<evidence type="ECO:0008006" key="12">
    <source>
        <dbReference type="Google" id="ProtNLM"/>
    </source>
</evidence>
<comment type="caution">
    <text evidence="10">The sequence shown here is derived from an EMBL/GenBank/DDBJ whole genome shotgun (WGS) entry which is preliminary data.</text>
</comment>
<comment type="function">
    <text evidence="7">Involved in cellular auxin homeostasis by regulating auxin metabolism. Regulates intracellular auxin accumulation at the endoplasmic reticulum and thus auxin availability for nuclear auxin signaling.</text>
</comment>
<evidence type="ECO:0000256" key="5">
    <source>
        <dbReference type="ARBA" id="ARBA00023136"/>
    </source>
</evidence>
<dbReference type="InterPro" id="IPR004776">
    <property type="entry name" value="Mem_transp_PIN-like"/>
</dbReference>
<dbReference type="PANTHER" id="PTHR31651">
    <property type="match status" value="1"/>
</dbReference>
<dbReference type="GO" id="GO:0009734">
    <property type="term" value="P:auxin-activated signaling pathway"/>
    <property type="evidence" value="ECO:0007669"/>
    <property type="project" value="UniProtKB-KW"/>
</dbReference>
<dbReference type="AlphaFoldDB" id="A0AA38G3W4"/>
<keyword evidence="6" id="KW-0927">Auxin signaling pathway</keyword>
<comment type="similarity">
    <text evidence="8">Belongs to the auxin efflux carrier (TC 2.A.69.2) family.</text>
</comment>
<evidence type="ECO:0000256" key="6">
    <source>
        <dbReference type="ARBA" id="ARBA00023294"/>
    </source>
</evidence>